<dbReference type="PANTHER" id="PTHR43808:SF8">
    <property type="entry name" value="PEPTIDASE M20 DIMERISATION DOMAIN-CONTAINING PROTEIN"/>
    <property type="match status" value="1"/>
</dbReference>
<dbReference type="Gene3D" id="3.40.630.10">
    <property type="entry name" value="Zn peptidases"/>
    <property type="match status" value="1"/>
</dbReference>
<comment type="caution">
    <text evidence="2">The sequence shown here is derived from an EMBL/GenBank/DDBJ whole genome shotgun (WGS) entry which is preliminary data.</text>
</comment>
<accession>A0A0R1USX1</accession>
<evidence type="ECO:0000256" key="1">
    <source>
        <dbReference type="ARBA" id="ARBA00022833"/>
    </source>
</evidence>
<dbReference type="AlphaFoldDB" id="A0A0R1USX1"/>
<dbReference type="InterPro" id="IPR002933">
    <property type="entry name" value="Peptidase_M20"/>
</dbReference>
<dbReference type="Pfam" id="PF01546">
    <property type="entry name" value="Peptidase_M20"/>
    <property type="match status" value="1"/>
</dbReference>
<keyword evidence="3" id="KW-1185">Reference proteome</keyword>
<keyword evidence="1" id="KW-0862">Zinc</keyword>
<reference evidence="2 3" key="1">
    <citation type="journal article" date="2015" name="Genome Announc.">
        <title>Expanding the biotechnology potential of lactobacilli through comparative genomics of 213 strains and associated genera.</title>
        <authorList>
            <person name="Sun Z."/>
            <person name="Harris H.M."/>
            <person name="McCann A."/>
            <person name="Guo C."/>
            <person name="Argimon S."/>
            <person name="Zhang W."/>
            <person name="Yang X."/>
            <person name="Jeffery I.B."/>
            <person name="Cooney J.C."/>
            <person name="Kagawa T.F."/>
            <person name="Liu W."/>
            <person name="Song Y."/>
            <person name="Salvetti E."/>
            <person name="Wrobel A."/>
            <person name="Rasinkangas P."/>
            <person name="Parkhill J."/>
            <person name="Rea M.C."/>
            <person name="O'Sullivan O."/>
            <person name="Ritari J."/>
            <person name="Douillard F.P."/>
            <person name="Paul Ross R."/>
            <person name="Yang R."/>
            <person name="Briner A.E."/>
            <person name="Felis G.E."/>
            <person name="de Vos W.M."/>
            <person name="Barrangou R."/>
            <person name="Klaenhammer T.R."/>
            <person name="Caufield P.W."/>
            <person name="Cui Y."/>
            <person name="Zhang H."/>
            <person name="O'Toole P.W."/>
        </authorList>
    </citation>
    <scope>NUCLEOTIDE SEQUENCE [LARGE SCALE GENOMIC DNA]</scope>
    <source>
        <strain evidence="2 3">DSM 18793</strain>
    </source>
</reference>
<evidence type="ECO:0000313" key="3">
    <source>
        <dbReference type="Proteomes" id="UP000051084"/>
    </source>
</evidence>
<dbReference type="GO" id="GO:0016787">
    <property type="term" value="F:hydrolase activity"/>
    <property type="evidence" value="ECO:0007669"/>
    <property type="project" value="InterPro"/>
</dbReference>
<dbReference type="STRING" id="417373.GCA_001570685_00660"/>
<proteinExistence type="predicted"/>
<dbReference type="PATRIC" id="fig|1423742.4.peg.310"/>
<organism evidence="2 3">
    <name type="scientific">Limosilactobacillus equigenerosi DSM 18793 = JCM 14505</name>
    <dbReference type="NCBI Taxonomy" id="1423742"/>
    <lineage>
        <taxon>Bacteria</taxon>
        <taxon>Bacillati</taxon>
        <taxon>Bacillota</taxon>
        <taxon>Bacilli</taxon>
        <taxon>Lactobacillales</taxon>
        <taxon>Lactobacillaceae</taxon>
        <taxon>Limosilactobacillus</taxon>
    </lineage>
</organism>
<dbReference type="Proteomes" id="UP000051084">
    <property type="component" value="Unassembled WGS sequence"/>
</dbReference>
<gene>
    <name evidence="2" type="ORF">FC21_GL000296</name>
</gene>
<dbReference type="PANTHER" id="PTHR43808">
    <property type="entry name" value="ACETYLORNITHINE DEACETYLASE"/>
    <property type="match status" value="1"/>
</dbReference>
<protein>
    <submittedName>
        <fullName evidence="2">Succinyl-diaminopimelate desuccinylase</fullName>
    </submittedName>
</protein>
<evidence type="ECO:0000313" key="2">
    <source>
        <dbReference type="EMBL" id="KRL96297.1"/>
    </source>
</evidence>
<name>A0A0R1USX1_9LACO</name>
<dbReference type="SUPFAM" id="SSF53187">
    <property type="entry name" value="Zn-dependent exopeptidases"/>
    <property type="match status" value="1"/>
</dbReference>
<dbReference type="InterPro" id="IPR050072">
    <property type="entry name" value="Peptidase_M20A"/>
</dbReference>
<sequence>MTPAEQLTILKNIINIPTENQNEAAIADYLTTLFAPYEQATIERYTYAPGRDNIVITIGSGHPVLVLSGHMDTVNAGDRTAWTSDPFDATIRDGNLYGRGASDMKAGLAALVVTVLEFWKQVRPSTARLN</sequence>
<dbReference type="EMBL" id="AZGC01000010">
    <property type="protein sequence ID" value="KRL96297.1"/>
    <property type="molecule type" value="Genomic_DNA"/>
</dbReference>